<name>T2KLB2_FORAG</name>
<dbReference type="STRING" id="1347342.BN863_15160"/>
<dbReference type="AlphaFoldDB" id="T2KLB2"/>
<gene>
    <name evidence="1" type="ORF">BN863_15160</name>
</gene>
<protein>
    <submittedName>
        <fullName evidence="1">Uncharacterized protein</fullName>
    </submittedName>
</protein>
<dbReference type="HOGENOM" id="CLU_159858_0_0_10"/>
<evidence type="ECO:0000313" key="2">
    <source>
        <dbReference type="Proteomes" id="UP000016160"/>
    </source>
</evidence>
<dbReference type="EMBL" id="HG315671">
    <property type="protein sequence ID" value="CDF79228.1"/>
    <property type="molecule type" value="Genomic_DNA"/>
</dbReference>
<proteinExistence type="predicted"/>
<dbReference type="PATRIC" id="fig|1347342.6.peg.1524"/>
<keyword evidence="2" id="KW-1185">Reference proteome</keyword>
<dbReference type="eggNOG" id="ENOG5033ANK">
    <property type="taxonomic scope" value="Bacteria"/>
</dbReference>
<accession>T2KLB2</accession>
<organism evidence="1 2">
    <name type="scientific">Formosa agariphila (strain DSM 15362 / KCTC 12365 / LMG 23005 / KMM 3901 / M-2Alg 35-1)</name>
    <dbReference type="NCBI Taxonomy" id="1347342"/>
    <lineage>
        <taxon>Bacteria</taxon>
        <taxon>Pseudomonadati</taxon>
        <taxon>Bacteroidota</taxon>
        <taxon>Flavobacteriia</taxon>
        <taxon>Flavobacteriales</taxon>
        <taxon>Flavobacteriaceae</taxon>
        <taxon>Formosa</taxon>
    </lineage>
</organism>
<reference evidence="1 2" key="1">
    <citation type="journal article" date="2013" name="Appl. Environ. Microbiol.">
        <title>The genome of the alga-associated marine flavobacterium Formosa agariphila KMM 3901T reveals a broad potential for degradation of algal polysaccharides.</title>
        <authorList>
            <person name="Mann A.J."/>
            <person name="Hahnke R.L."/>
            <person name="Huang S."/>
            <person name="Werner J."/>
            <person name="Xing P."/>
            <person name="Barbeyron T."/>
            <person name="Huettel B."/>
            <person name="Stueber K."/>
            <person name="Reinhardt R."/>
            <person name="Harder J."/>
            <person name="Gloeckner F.O."/>
            <person name="Amann R.I."/>
            <person name="Teeling H."/>
        </authorList>
    </citation>
    <scope>NUCLEOTIDE SEQUENCE [LARGE SCALE GENOMIC DNA]</scope>
    <source>
        <strain evidence="2">DSM 15362 / KCTC 12365 / LMG 23005 / KMM 3901</strain>
    </source>
</reference>
<dbReference type="Proteomes" id="UP000016160">
    <property type="component" value="Chromosome"/>
</dbReference>
<sequence length="139" mass="16993">MPLVMLHSNQVNNQMQFKVDENRRLFIKKDILEISQWTDDLEYKNTEINAFSVLNRQLIKSEKIQNLIQNFRRRNTLIMGVLCRYEQALRQELEFGQIEYDIQRAKLHEKKRVEYLTVVKEYRALKTDIYKHLTLYKRK</sequence>
<evidence type="ECO:0000313" key="1">
    <source>
        <dbReference type="EMBL" id="CDF79228.1"/>
    </source>
</evidence>